<evidence type="ECO:0000256" key="2">
    <source>
        <dbReference type="ARBA" id="ARBA00023002"/>
    </source>
</evidence>
<dbReference type="CDD" id="cd07147">
    <property type="entry name" value="ALDH_F21_RNP123"/>
    <property type="match status" value="1"/>
</dbReference>
<dbReference type="Proteomes" id="UP000238701">
    <property type="component" value="Unassembled WGS sequence"/>
</dbReference>
<dbReference type="InterPro" id="IPR015590">
    <property type="entry name" value="Aldehyde_DH_dom"/>
</dbReference>
<dbReference type="InterPro" id="IPR016162">
    <property type="entry name" value="Ald_DH_N"/>
</dbReference>
<dbReference type="GO" id="GO:0008911">
    <property type="term" value="F:lactaldehyde dehydrogenase (NAD+) activity"/>
    <property type="evidence" value="ECO:0007669"/>
    <property type="project" value="TreeGrafter"/>
</dbReference>
<dbReference type="EMBL" id="OMOD01000197">
    <property type="protein sequence ID" value="SPF50019.1"/>
    <property type="molecule type" value="Genomic_DNA"/>
</dbReference>
<dbReference type="InterPro" id="IPR051020">
    <property type="entry name" value="ALDH-related_metabolic_enz"/>
</dbReference>
<evidence type="ECO:0000313" key="6">
    <source>
        <dbReference type="EMBL" id="SPF50019.1"/>
    </source>
</evidence>
<dbReference type="InterPro" id="IPR016161">
    <property type="entry name" value="Ald_DH/histidinol_DH"/>
</dbReference>
<keyword evidence="2 4" id="KW-0560">Oxidoreductase</keyword>
<protein>
    <submittedName>
        <fullName evidence="6">Putative aldehyde-dehydrogenase-like protein y4uC</fullName>
        <ecNumber evidence="6">1.2.1.-</ecNumber>
    </submittedName>
</protein>
<dbReference type="PROSITE" id="PS00687">
    <property type="entry name" value="ALDEHYDE_DEHYDR_GLU"/>
    <property type="match status" value="1"/>
</dbReference>
<evidence type="ECO:0000256" key="1">
    <source>
        <dbReference type="ARBA" id="ARBA00009986"/>
    </source>
</evidence>
<dbReference type="InterPro" id="IPR016163">
    <property type="entry name" value="Ald_DH_C"/>
</dbReference>
<dbReference type="InterPro" id="IPR029510">
    <property type="entry name" value="Ald_DH_CS_GLU"/>
</dbReference>
<reference evidence="7" key="1">
    <citation type="submission" date="2018-02" db="EMBL/GenBank/DDBJ databases">
        <authorList>
            <person name="Hausmann B."/>
        </authorList>
    </citation>
    <scope>NUCLEOTIDE SEQUENCE [LARGE SCALE GENOMIC DNA]</scope>
    <source>
        <strain evidence="7">Peat soil MAG SbA1</strain>
    </source>
</reference>
<dbReference type="Pfam" id="PF00171">
    <property type="entry name" value="Aldedh"/>
    <property type="match status" value="1"/>
</dbReference>
<dbReference type="EC" id="1.2.1.-" evidence="6"/>
<evidence type="ECO:0000313" key="7">
    <source>
        <dbReference type="Proteomes" id="UP000238701"/>
    </source>
</evidence>
<dbReference type="Gene3D" id="3.40.605.10">
    <property type="entry name" value="Aldehyde Dehydrogenase, Chain A, domain 1"/>
    <property type="match status" value="1"/>
</dbReference>
<sequence>MAEMTIAPVATHGFFVDGRWMENGDAVEIRAPYDGTLIARVIEGRREHAEAAIAAAVKAFGTTRRLPAFERQRVLRQIAAAIAERKEEFSRTLAQEAGKPLKGARTEVERAVFTFNIAAEESTRIYGEFLPLDWQEFTAGRWGIVRRFPLGPIAGITPFNFPLNLVAHKVAPAIAAGCPMILKPAPQTPLCSLLLAECVQQAGWPDGGLNVLPLSNEDAGLLVTDDRIKLISFTGSVPVGWDIKRRAGKKKVILELGGNAAVIVHNDADLAYAADRCITGGFAYAGQTCISVQRILVEHSVYGRFVDLLVEGVKKLKIGDPLDESTDVGPLIRESDAARTIAWIEEAVRAGARLLCGGGRDHLIVEPTVLTGTKPDMKVNCQEIFGPVVTVEPFKNFDQALRQVNNSAFGMQAGVFTRDAKLLFQAYEELEVGGVIAGDVPSFRVDHMPYGGVKDSGLGREGLRYAIEEMTEPKLLVMNLR</sequence>
<evidence type="ECO:0000256" key="4">
    <source>
        <dbReference type="RuleBase" id="RU003345"/>
    </source>
</evidence>
<dbReference type="Gene3D" id="3.40.309.10">
    <property type="entry name" value="Aldehyde Dehydrogenase, Chain A, domain 2"/>
    <property type="match status" value="1"/>
</dbReference>
<dbReference type="SUPFAM" id="SSF53720">
    <property type="entry name" value="ALDH-like"/>
    <property type="match status" value="1"/>
</dbReference>
<dbReference type="PANTHER" id="PTHR42991">
    <property type="entry name" value="ALDEHYDE DEHYDROGENASE"/>
    <property type="match status" value="1"/>
</dbReference>
<evidence type="ECO:0000256" key="3">
    <source>
        <dbReference type="PROSITE-ProRule" id="PRU10007"/>
    </source>
</evidence>
<gene>
    <name evidence="6" type="ORF">SBA1_980022</name>
</gene>
<proteinExistence type="inferred from homology"/>
<feature type="active site" evidence="3">
    <location>
        <position position="255"/>
    </location>
</feature>
<dbReference type="PANTHER" id="PTHR42991:SF1">
    <property type="entry name" value="ALDEHYDE DEHYDROGENASE"/>
    <property type="match status" value="1"/>
</dbReference>
<evidence type="ECO:0000259" key="5">
    <source>
        <dbReference type="Pfam" id="PF00171"/>
    </source>
</evidence>
<comment type="similarity">
    <text evidence="1 4">Belongs to the aldehyde dehydrogenase family.</text>
</comment>
<organism evidence="6 7">
    <name type="scientific">Candidatus Sulfotelmatobacter kueseliae</name>
    <dbReference type="NCBI Taxonomy" id="2042962"/>
    <lineage>
        <taxon>Bacteria</taxon>
        <taxon>Pseudomonadati</taxon>
        <taxon>Acidobacteriota</taxon>
        <taxon>Terriglobia</taxon>
        <taxon>Terriglobales</taxon>
        <taxon>Candidatus Korobacteraceae</taxon>
        <taxon>Candidatus Sulfotelmatobacter</taxon>
    </lineage>
</organism>
<dbReference type="OrthoDB" id="9762913at2"/>
<accession>A0A2U3LE26</accession>
<dbReference type="AlphaFoldDB" id="A0A2U3LE26"/>
<dbReference type="FunFam" id="3.40.605.10:FF:000063">
    <property type="entry name" value="Succinate-semialdehyde dehydrogenase, mitochondrial"/>
    <property type="match status" value="1"/>
</dbReference>
<name>A0A2U3LE26_9BACT</name>
<feature type="domain" description="Aldehyde dehydrogenase" evidence="5">
    <location>
        <begin position="22"/>
        <end position="474"/>
    </location>
</feature>